<dbReference type="GO" id="GO:0004175">
    <property type="term" value="F:endopeptidase activity"/>
    <property type="evidence" value="ECO:0007669"/>
    <property type="project" value="UniProtKB-ARBA"/>
</dbReference>
<name>A0A4Q5J0Q9_9ACTN</name>
<feature type="transmembrane region" description="Helical" evidence="1">
    <location>
        <begin position="103"/>
        <end position="125"/>
    </location>
</feature>
<sequence length="303" mass="31746">MTLIESHVSGSEAGRTDRTTAIREITVFLTTVAALTTVSTVVGVREGVDVDAIEDATPLGAAAMYSQAFFPFLAAVLTQLVVHRRLRGPGWGFRRTAWRRLAGAWALSVACVMTPTLVLWATGLVEYDGDGAATVVPLGLTVFVLPYVILAIGEGIGWRGLLVTRLAAVAGPRTVVLVAGLAWAGFHVPLMIWLGGTPAGVPVAYTVAVFTVGITAFGAILGSMHLRWGIWPGVVAHATLNAAMYAVVDPLSVATDASGWLLSETGVAQVVVVVVAAVLWLRRWPLPSSSAVRGEAGRDVSRG</sequence>
<dbReference type="GO" id="GO:0006508">
    <property type="term" value="P:proteolysis"/>
    <property type="evidence" value="ECO:0007669"/>
    <property type="project" value="UniProtKB-KW"/>
</dbReference>
<feature type="transmembrane region" description="Helical" evidence="1">
    <location>
        <begin position="174"/>
        <end position="196"/>
    </location>
</feature>
<keyword evidence="1" id="KW-0472">Membrane</keyword>
<feature type="transmembrane region" description="Helical" evidence="1">
    <location>
        <begin position="260"/>
        <end position="281"/>
    </location>
</feature>
<keyword evidence="1" id="KW-1133">Transmembrane helix</keyword>
<gene>
    <name evidence="3" type="ORF">ETU37_14870</name>
</gene>
<feature type="transmembrane region" description="Helical" evidence="1">
    <location>
        <begin position="131"/>
        <end position="153"/>
    </location>
</feature>
<dbReference type="GO" id="GO:0008237">
    <property type="term" value="F:metallopeptidase activity"/>
    <property type="evidence" value="ECO:0007669"/>
    <property type="project" value="UniProtKB-KW"/>
</dbReference>
<dbReference type="InterPro" id="IPR042150">
    <property type="entry name" value="MmRce1-like"/>
</dbReference>
<evidence type="ECO:0000259" key="2">
    <source>
        <dbReference type="Pfam" id="PF02517"/>
    </source>
</evidence>
<dbReference type="Proteomes" id="UP000291189">
    <property type="component" value="Unassembled WGS sequence"/>
</dbReference>
<keyword evidence="1" id="KW-0812">Transmembrane</keyword>
<evidence type="ECO:0000256" key="1">
    <source>
        <dbReference type="SAM" id="Phobius"/>
    </source>
</evidence>
<feature type="transmembrane region" description="Helical" evidence="1">
    <location>
        <begin position="202"/>
        <end position="221"/>
    </location>
</feature>
<evidence type="ECO:0000313" key="3">
    <source>
        <dbReference type="EMBL" id="RYU10989.1"/>
    </source>
</evidence>
<dbReference type="EMBL" id="SDPU01000027">
    <property type="protein sequence ID" value="RYU10989.1"/>
    <property type="molecule type" value="Genomic_DNA"/>
</dbReference>
<keyword evidence="3" id="KW-0378">Hydrolase</keyword>
<comment type="caution">
    <text evidence="3">The sequence shown here is derived from an EMBL/GenBank/DDBJ whole genome shotgun (WGS) entry which is preliminary data.</text>
</comment>
<feature type="transmembrane region" description="Helical" evidence="1">
    <location>
        <begin position="228"/>
        <end position="248"/>
    </location>
</feature>
<feature type="transmembrane region" description="Helical" evidence="1">
    <location>
        <begin position="64"/>
        <end position="82"/>
    </location>
</feature>
<dbReference type="RefSeq" id="WP_129988129.1">
    <property type="nucleotide sequence ID" value="NZ_SDPU01000027.1"/>
</dbReference>
<dbReference type="Pfam" id="PF02517">
    <property type="entry name" value="Rce1-like"/>
    <property type="match status" value="1"/>
</dbReference>
<dbReference type="GO" id="GO:0080120">
    <property type="term" value="P:CAAX-box protein maturation"/>
    <property type="evidence" value="ECO:0007669"/>
    <property type="project" value="UniProtKB-ARBA"/>
</dbReference>
<proteinExistence type="predicted"/>
<accession>A0A4Q5J0Q9</accession>
<keyword evidence="3" id="KW-0482">Metalloprotease</keyword>
<dbReference type="OrthoDB" id="3693644at2"/>
<keyword evidence="3" id="KW-0645">Protease</keyword>
<reference evidence="3 4" key="1">
    <citation type="submission" date="2019-01" db="EMBL/GenBank/DDBJ databases">
        <title>Nocardioides guangzhouensis sp. nov., an actinobacterium isolated from soil.</title>
        <authorList>
            <person name="Fu Y."/>
            <person name="Cai Y."/>
            <person name="Lin Z."/>
            <person name="Chen P."/>
        </authorList>
    </citation>
    <scope>NUCLEOTIDE SEQUENCE [LARGE SCALE GENOMIC DNA]</scope>
    <source>
        <strain evidence="3 4">NBRC 105384</strain>
    </source>
</reference>
<dbReference type="InterPro" id="IPR003675">
    <property type="entry name" value="Rce1/LyrA-like_dom"/>
</dbReference>
<evidence type="ECO:0000313" key="4">
    <source>
        <dbReference type="Proteomes" id="UP000291189"/>
    </source>
</evidence>
<keyword evidence="4" id="KW-1185">Reference proteome</keyword>
<protein>
    <submittedName>
        <fullName evidence="3">CPBP family intramembrane metalloprotease</fullName>
    </submittedName>
</protein>
<organism evidence="3 4">
    <name type="scientific">Nocardioides iriomotensis</name>
    <dbReference type="NCBI Taxonomy" id="715784"/>
    <lineage>
        <taxon>Bacteria</taxon>
        <taxon>Bacillati</taxon>
        <taxon>Actinomycetota</taxon>
        <taxon>Actinomycetes</taxon>
        <taxon>Propionibacteriales</taxon>
        <taxon>Nocardioidaceae</taxon>
        <taxon>Nocardioides</taxon>
    </lineage>
</organism>
<feature type="domain" description="CAAX prenyl protease 2/Lysostaphin resistance protein A-like" evidence="2">
    <location>
        <begin position="140"/>
        <end position="242"/>
    </location>
</feature>
<dbReference type="PANTHER" id="PTHR35797:SF1">
    <property type="entry name" value="PROTEASE"/>
    <property type="match status" value="1"/>
</dbReference>
<dbReference type="AlphaFoldDB" id="A0A4Q5J0Q9"/>
<dbReference type="PANTHER" id="PTHR35797">
    <property type="entry name" value="PROTEASE-RELATED"/>
    <property type="match status" value="1"/>
</dbReference>
<feature type="transmembrane region" description="Helical" evidence="1">
    <location>
        <begin position="25"/>
        <end position="44"/>
    </location>
</feature>